<dbReference type="Proteomes" id="UP000240228">
    <property type="component" value="Unassembled WGS sequence"/>
</dbReference>
<feature type="domain" description="Antitoxin VbhA" evidence="1">
    <location>
        <begin position="3"/>
        <end position="49"/>
    </location>
</feature>
<reference evidence="3" key="1">
    <citation type="submission" date="2017-09" db="EMBL/GenBank/DDBJ databases">
        <authorList>
            <person name="Sela D.A."/>
            <person name="Albert K."/>
        </authorList>
    </citation>
    <scope>NUCLEOTIDE SEQUENCE [LARGE SCALE GENOMIC DNA]</scope>
    <source>
        <strain evidence="3">UMA51805</strain>
    </source>
</reference>
<gene>
    <name evidence="2" type="ORF">CPA40_00025</name>
</gene>
<sequence length="66" mass="7460">MDRKRAVEEAIHSGEMEGAYVSDEFRNDANEFAQGGMSIEQLMQRAWRRNNHRAGMDAHAGESHAV</sequence>
<dbReference type="Pfam" id="PF18495">
    <property type="entry name" value="VbhA"/>
    <property type="match status" value="1"/>
</dbReference>
<dbReference type="EMBL" id="NWTX01000001">
    <property type="protein sequence ID" value="PST47265.1"/>
    <property type="molecule type" value="Genomic_DNA"/>
</dbReference>
<evidence type="ECO:0000259" key="1">
    <source>
        <dbReference type="Pfam" id="PF18495"/>
    </source>
</evidence>
<proteinExistence type="predicted"/>
<accession>A0A2T3GCQ9</accession>
<dbReference type="Gene3D" id="1.10.8.1050">
    <property type="entry name" value="Antitoxin VbhA-like"/>
    <property type="match status" value="1"/>
</dbReference>
<protein>
    <recommendedName>
        <fullName evidence="1">Antitoxin VbhA domain-containing protein</fullName>
    </recommendedName>
</protein>
<name>A0A2T3GCQ9_9BIFI</name>
<evidence type="ECO:0000313" key="2">
    <source>
        <dbReference type="EMBL" id="PST47265.1"/>
    </source>
</evidence>
<organism evidence="2 3">
    <name type="scientific">Bifidobacterium callitrichos</name>
    <dbReference type="NCBI Taxonomy" id="762209"/>
    <lineage>
        <taxon>Bacteria</taxon>
        <taxon>Bacillati</taxon>
        <taxon>Actinomycetota</taxon>
        <taxon>Actinomycetes</taxon>
        <taxon>Bifidobacteriales</taxon>
        <taxon>Bifidobacteriaceae</taxon>
        <taxon>Bifidobacterium</taxon>
    </lineage>
</organism>
<dbReference type="InterPro" id="IPR033788">
    <property type="entry name" value="VbhA-like"/>
</dbReference>
<dbReference type="InterPro" id="IPR043038">
    <property type="entry name" value="VbhA_sf"/>
</dbReference>
<keyword evidence="3" id="KW-1185">Reference proteome</keyword>
<dbReference type="CDD" id="cd11586">
    <property type="entry name" value="VbhA_like"/>
    <property type="match status" value="1"/>
</dbReference>
<dbReference type="AlphaFoldDB" id="A0A2T3GCQ9"/>
<evidence type="ECO:0000313" key="3">
    <source>
        <dbReference type="Proteomes" id="UP000240228"/>
    </source>
</evidence>
<reference evidence="2 3" key="2">
    <citation type="submission" date="2018-03" db="EMBL/GenBank/DDBJ databases">
        <title>The comparative genomics of Bifidobacterium callitrichos reflects dietary carbohydrate utilization within the common marmoset gut.</title>
        <authorList>
            <person name="Rani A."/>
        </authorList>
    </citation>
    <scope>NUCLEOTIDE SEQUENCE [LARGE SCALE GENOMIC DNA]</scope>
    <source>
        <strain evidence="2 3">UMA51805</strain>
    </source>
</reference>
<dbReference type="InterPro" id="IPR041535">
    <property type="entry name" value="VbhA"/>
</dbReference>
<dbReference type="RefSeq" id="WP_107043182.1">
    <property type="nucleotide sequence ID" value="NZ_NWTX01000001.1"/>
</dbReference>
<comment type="caution">
    <text evidence="2">The sequence shown here is derived from an EMBL/GenBank/DDBJ whole genome shotgun (WGS) entry which is preliminary data.</text>
</comment>